<dbReference type="Proteomes" id="UP000198406">
    <property type="component" value="Unassembled WGS sequence"/>
</dbReference>
<dbReference type="PANTHER" id="PTHR10869:SF226">
    <property type="entry name" value="PROLYL 4-HYDROXYLASE ALPHA SUBUNIT DOMAIN-CONTAINING PROTEIN"/>
    <property type="match status" value="1"/>
</dbReference>
<evidence type="ECO:0000256" key="5">
    <source>
        <dbReference type="ARBA" id="ARBA00023004"/>
    </source>
</evidence>
<keyword evidence="9" id="KW-1185">Reference proteome</keyword>
<gene>
    <name evidence="8" type="ORF">FisN_7Hh012</name>
</gene>
<keyword evidence="6" id="KW-1133">Transmembrane helix</keyword>
<evidence type="ECO:0000313" key="9">
    <source>
        <dbReference type="Proteomes" id="UP000198406"/>
    </source>
</evidence>
<dbReference type="Gene3D" id="2.60.120.620">
    <property type="entry name" value="q2cbj1_9rhob like domain"/>
    <property type="match status" value="1"/>
</dbReference>
<protein>
    <recommendedName>
        <fullName evidence="7">Fe2OG dioxygenase domain-containing protein</fullName>
    </recommendedName>
</protein>
<sequence length="348" mass="38554">MMMKFTTSILLFTFYFIVVLRVESFSTKLRFHLSTKASTVQRFSATASTTSFTVGAPLPFNTAFNGLEKVHSDPDIYILHNFLPDDACNDMIEQAKAKGDMTQSPTAYAGWTQDSRDLIELAAKGPVVWLALLTAWYPTTQQPEQQQMMTLIVHALQNYLVFFALALAAVTAFTQSRAKGLQALRTSTSTTLDDLTYPNSGAKLFVQQAARLFSSSSSSLKQQARYFEAPTIIRYEAGQLLAPHYDANRSAAIEDANRGGQTLATLLVYLNNVPQGGATRFGKLDLMVQPTRGDALLFFPADANGCFDERTEHEGCPAVDEKWIARIWRHEARAPPPFGLSEKMLALL</sequence>
<organism evidence="8 9">
    <name type="scientific">Fistulifera solaris</name>
    <name type="common">Oleaginous diatom</name>
    <dbReference type="NCBI Taxonomy" id="1519565"/>
    <lineage>
        <taxon>Eukaryota</taxon>
        <taxon>Sar</taxon>
        <taxon>Stramenopiles</taxon>
        <taxon>Ochrophyta</taxon>
        <taxon>Bacillariophyta</taxon>
        <taxon>Bacillariophyceae</taxon>
        <taxon>Bacillariophycidae</taxon>
        <taxon>Naviculales</taxon>
        <taxon>Naviculaceae</taxon>
        <taxon>Fistulifera</taxon>
    </lineage>
</organism>
<feature type="domain" description="Fe2OG dioxygenase" evidence="7">
    <location>
        <begin position="226"/>
        <end position="331"/>
    </location>
</feature>
<accession>A0A1Z5K377</accession>
<dbReference type="SMART" id="SM00702">
    <property type="entry name" value="P4Hc"/>
    <property type="match status" value="1"/>
</dbReference>
<feature type="transmembrane region" description="Helical" evidence="6">
    <location>
        <begin position="151"/>
        <end position="173"/>
    </location>
</feature>
<comment type="cofactor">
    <cofactor evidence="1">
        <name>L-ascorbate</name>
        <dbReference type="ChEBI" id="CHEBI:38290"/>
    </cofactor>
</comment>
<evidence type="ECO:0000256" key="2">
    <source>
        <dbReference type="ARBA" id="ARBA00022723"/>
    </source>
</evidence>
<dbReference type="GO" id="GO:0031418">
    <property type="term" value="F:L-ascorbic acid binding"/>
    <property type="evidence" value="ECO:0007669"/>
    <property type="project" value="InterPro"/>
</dbReference>
<dbReference type="InterPro" id="IPR005123">
    <property type="entry name" value="Oxoglu/Fe-dep_dioxygenase_dom"/>
</dbReference>
<dbReference type="GO" id="GO:0005506">
    <property type="term" value="F:iron ion binding"/>
    <property type="evidence" value="ECO:0007669"/>
    <property type="project" value="InterPro"/>
</dbReference>
<dbReference type="AlphaFoldDB" id="A0A1Z5K377"/>
<comment type="caution">
    <text evidence="8">The sequence shown here is derived from an EMBL/GenBank/DDBJ whole genome shotgun (WGS) entry which is preliminary data.</text>
</comment>
<dbReference type="InParanoid" id="A0A1Z5K377"/>
<evidence type="ECO:0000259" key="7">
    <source>
        <dbReference type="PROSITE" id="PS51471"/>
    </source>
</evidence>
<evidence type="ECO:0000313" key="8">
    <source>
        <dbReference type="EMBL" id="GAX20703.1"/>
    </source>
</evidence>
<dbReference type="EMBL" id="BDSP01000152">
    <property type="protein sequence ID" value="GAX20703.1"/>
    <property type="molecule type" value="Genomic_DNA"/>
</dbReference>
<keyword evidence="6" id="KW-0812">Transmembrane</keyword>
<evidence type="ECO:0000256" key="1">
    <source>
        <dbReference type="ARBA" id="ARBA00001961"/>
    </source>
</evidence>
<dbReference type="PROSITE" id="PS51471">
    <property type="entry name" value="FE2OG_OXY"/>
    <property type="match status" value="1"/>
</dbReference>
<dbReference type="GO" id="GO:0005783">
    <property type="term" value="C:endoplasmic reticulum"/>
    <property type="evidence" value="ECO:0007669"/>
    <property type="project" value="TreeGrafter"/>
</dbReference>
<name>A0A1Z5K377_FISSO</name>
<reference evidence="8 9" key="1">
    <citation type="journal article" date="2015" name="Plant Cell">
        <title>Oil accumulation by the oleaginous diatom Fistulifera solaris as revealed by the genome and transcriptome.</title>
        <authorList>
            <person name="Tanaka T."/>
            <person name="Maeda Y."/>
            <person name="Veluchamy A."/>
            <person name="Tanaka M."/>
            <person name="Abida H."/>
            <person name="Marechal E."/>
            <person name="Bowler C."/>
            <person name="Muto M."/>
            <person name="Sunaga Y."/>
            <person name="Tanaka M."/>
            <person name="Yoshino T."/>
            <person name="Taniguchi T."/>
            <person name="Fukuda Y."/>
            <person name="Nemoto M."/>
            <person name="Matsumoto M."/>
            <person name="Wong P.S."/>
            <person name="Aburatani S."/>
            <person name="Fujibuchi W."/>
        </authorList>
    </citation>
    <scope>NUCLEOTIDE SEQUENCE [LARGE SCALE GENOMIC DNA]</scope>
    <source>
        <strain evidence="8 9">JPCC DA0580</strain>
    </source>
</reference>
<proteinExistence type="predicted"/>
<dbReference type="GO" id="GO:0004656">
    <property type="term" value="F:procollagen-proline 4-dioxygenase activity"/>
    <property type="evidence" value="ECO:0007669"/>
    <property type="project" value="TreeGrafter"/>
</dbReference>
<evidence type="ECO:0000256" key="3">
    <source>
        <dbReference type="ARBA" id="ARBA00022964"/>
    </source>
</evidence>
<dbReference type="Pfam" id="PF13640">
    <property type="entry name" value="2OG-FeII_Oxy_3"/>
    <property type="match status" value="1"/>
</dbReference>
<dbReference type="InterPro" id="IPR006620">
    <property type="entry name" value="Pro_4_hyd_alph"/>
</dbReference>
<keyword evidence="6" id="KW-0472">Membrane</keyword>
<keyword evidence="3" id="KW-0223">Dioxygenase</keyword>
<evidence type="ECO:0000256" key="6">
    <source>
        <dbReference type="SAM" id="Phobius"/>
    </source>
</evidence>
<dbReference type="PANTHER" id="PTHR10869">
    <property type="entry name" value="PROLYL 4-HYDROXYLASE ALPHA SUBUNIT"/>
    <property type="match status" value="1"/>
</dbReference>
<keyword evidence="2" id="KW-0479">Metal-binding</keyword>
<dbReference type="InterPro" id="IPR044862">
    <property type="entry name" value="Pro_4_hyd_alph_FE2OG_OXY"/>
</dbReference>
<evidence type="ECO:0000256" key="4">
    <source>
        <dbReference type="ARBA" id="ARBA00023002"/>
    </source>
</evidence>
<keyword evidence="5" id="KW-0408">Iron</keyword>
<dbReference type="OrthoDB" id="420380at2759"/>
<dbReference type="InterPro" id="IPR045054">
    <property type="entry name" value="P4HA-like"/>
</dbReference>
<keyword evidence="4" id="KW-0560">Oxidoreductase</keyword>